<dbReference type="Pfam" id="PF02515">
    <property type="entry name" value="CoA_transf_3"/>
    <property type="match status" value="1"/>
</dbReference>
<proteinExistence type="predicted"/>
<dbReference type="InterPro" id="IPR003673">
    <property type="entry name" value="CoA-Trfase_fam_III"/>
</dbReference>
<dbReference type="SUPFAM" id="SSF89796">
    <property type="entry name" value="CoA-transferase family III (CaiB/BaiF)"/>
    <property type="match status" value="2"/>
</dbReference>
<dbReference type="InterPro" id="IPR023606">
    <property type="entry name" value="CoA-Trfase_III_dom_1_sf"/>
</dbReference>
<gene>
    <name evidence="1" type="ORF">ACFO6Q_07650</name>
</gene>
<keyword evidence="1" id="KW-0808">Transferase</keyword>
<dbReference type="Proteomes" id="UP001595886">
    <property type="component" value="Unassembled WGS sequence"/>
</dbReference>
<dbReference type="InterPro" id="IPR052985">
    <property type="entry name" value="CoA-trans_III_biosynth/detox"/>
</dbReference>
<accession>A0ABV9QS69</accession>
<organism evidence="1 2">
    <name type="scientific">Dokdonella ginsengisoli</name>
    <dbReference type="NCBI Taxonomy" id="363846"/>
    <lineage>
        <taxon>Bacteria</taxon>
        <taxon>Pseudomonadati</taxon>
        <taxon>Pseudomonadota</taxon>
        <taxon>Gammaproteobacteria</taxon>
        <taxon>Lysobacterales</taxon>
        <taxon>Rhodanobacteraceae</taxon>
        <taxon>Dokdonella</taxon>
    </lineage>
</organism>
<keyword evidence="2" id="KW-1185">Reference proteome</keyword>
<dbReference type="RefSeq" id="WP_380020025.1">
    <property type="nucleotide sequence ID" value="NZ_JBHSHD010000006.1"/>
</dbReference>
<sequence length="508" mass="56029">MNSPASSANPPTDRLSETLRTKLSRPATDPAFDLHRGVDDVLADVGMRVADLGGKLSFYGADPILPSPIRFGTMSAIGLAAKTVAAATLFKERTGIEQDVHVDVRKALRRFCCFFEGKWELINDRPPAMGADEYNPFMKLPLFHETRDGRHVLPLNFYPALRHRALNFLRCSDSTESVRNAILQWNALELENAAAEQGLVLGMVRTNEEFRRERQYTEVLSTLPLIQVEKIGDSEPMPFSKDAKKPLDGIRAMGFGHVIAGAAIGRDLALYGADVLNLWRPNDTEIEGFFWTTQVGMRSTVLGDAPEDRQRFGELLQGADVFFANKRPGFLRRHGMDAESLAAERPGLVHVSVVLHGEHGPWSNRPGFDEIGAAVAGLFAHEGSPGQPRQPPIVPICDYVVGWLGTVGVLSALRRRAVEGGSWRVVVSLTRTVLWQLALGVFDKRYAAETAGSGDEHTYAAPDTFVAQTPLGTYQGITDQVVLSRTPWHFDRTVLVPRGSSRPEWLAR</sequence>
<evidence type="ECO:0000313" key="2">
    <source>
        <dbReference type="Proteomes" id="UP001595886"/>
    </source>
</evidence>
<comment type="caution">
    <text evidence="1">The sequence shown here is derived from an EMBL/GenBank/DDBJ whole genome shotgun (WGS) entry which is preliminary data.</text>
</comment>
<dbReference type="Gene3D" id="3.40.50.10540">
    <property type="entry name" value="Crotonobetainyl-coa:carnitine coa-transferase, domain 1"/>
    <property type="match status" value="1"/>
</dbReference>
<dbReference type="EMBL" id="JBHSHD010000006">
    <property type="protein sequence ID" value="MFC4820193.1"/>
    <property type="molecule type" value="Genomic_DNA"/>
</dbReference>
<protein>
    <submittedName>
        <fullName evidence="1">CoA transferase</fullName>
    </submittedName>
</protein>
<dbReference type="PANTHER" id="PTHR48229">
    <property type="entry name" value="CAIB/BAIF FAMILY ENZYME (AFU_ORTHOLOGUE AFUA_1G05360)-RELATED"/>
    <property type="match status" value="1"/>
</dbReference>
<evidence type="ECO:0000313" key="1">
    <source>
        <dbReference type="EMBL" id="MFC4820193.1"/>
    </source>
</evidence>
<dbReference type="PANTHER" id="PTHR48229:SF1">
    <property type="entry name" value="ALPHA METHYLACYL-COA RACEMASE-RELATED"/>
    <property type="match status" value="1"/>
</dbReference>
<dbReference type="GO" id="GO:0016740">
    <property type="term" value="F:transferase activity"/>
    <property type="evidence" value="ECO:0007669"/>
    <property type="project" value="UniProtKB-KW"/>
</dbReference>
<reference evidence="2" key="1">
    <citation type="journal article" date="2019" name="Int. J. Syst. Evol. Microbiol.">
        <title>The Global Catalogue of Microorganisms (GCM) 10K type strain sequencing project: providing services to taxonomists for standard genome sequencing and annotation.</title>
        <authorList>
            <consortium name="The Broad Institute Genomics Platform"/>
            <consortium name="The Broad Institute Genome Sequencing Center for Infectious Disease"/>
            <person name="Wu L."/>
            <person name="Ma J."/>
        </authorList>
    </citation>
    <scope>NUCLEOTIDE SEQUENCE [LARGE SCALE GENOMIC DNA]</scope>
    <source>
        <strain evidence="2">CCUG 30340</strain>
    </source>
</reference>
<name>A0ABV9QS69_9GAMM</name>